<dbReference type="Proteomes" id="UP001174694">
    <property type="component" value="Unassembled WGS sequence"/>
</dbReference>
<protein>
    <recommendedName>
        <fullName evidence="1">Dienelactone hydrolase domain-containing protein</fullName>
    </recommendedName>
</protein>
<feature type="domain" description="Dienelactone hydrolase" evidence="1">
    <location>
        <begin position="46"/>
        <end position="128"/>
    </location>
</feature>
<dbReference type="PANTHER" id="PTHR17630:SF55">
    <property type="entry name" value="DIENELACTONE HYDROLASE FAMILY PROTEIN (AFU_ORTHOLOGUE AFUA_1G01900)"/>
    <property type="match status" value="1"/>
</dbReference>
<evidence type="ECO:0000313" key="2">
    <source>
        <dbReference type="EMBL" id="KAJ9151288.1"/>
    </source>
</evidence>
<reference evidence="2" key="1">
    <citation type="submission" date="2022-07" db="EMBL/GenBank/DDBJ databases">
        <title>Fungi with potential for degradation of polypropylene.</title>
        <authorList>
            <person name="Gostincar C."/>
        </authorList>
    </citation>
    <scope>NUCLEOTIDE SEQUENCE</scope>
    <source>
        <strain evidence="2">EXF-13308</strain>
    </source>
</reference>
<dbReference type="Pfam" id="PF01738">
    <property type="entry name" value="DLH"/>
    <property type="match status" value="1"/>
</dbReference>
<accession>A0AA38RZN5</accession>
<organism evidence="2 3">
    <name type="scientific">Pleurostoma richardsiae</name>
    <dbReference type="NCBI Taxonomy" id="41990"/>
    <lineage>
        <taxon>Eukaryota</taxon>
        <taxon>Fungi</taxon>
        <taxon>Dikarya</taxon>
        <taxon>Ascomycota</taxon>
        <taxon>Pezizomycotina</taxon>
        <taxon>Sordariomycetes</taxon>
        <taxon>Sordariomycetidae</taxon>
        <taxon>Calosphaeriales</taxon>
        <taxon>Pleurostomataceae</taxon>
        <taxon>Pleurostoma</taxon>
    </lineage>
</organism>
<dbReference type="AlphaFoldDB" id="A0AA38RZN5"/>
<sequence>MAAAPRGHHYADEFGATVYVPDFFGSEVISTDILMDRNQAHPTFLEKQEIGSVGVPVQILAPEIDPRFTEELKAFSNQVIPTLGFAYDYQYFPGLEHGFAIRGDPKNAEEKKGMERAENAAVLWFRQWLHED</sequence>
<dbReference type="GO" id="GO:0016787">
    <property type="term" value="F:hydrolase activity"/>
    <property type="evidence" value="ECO:0007669"/>
    <property type="project" value="InterPro"/>
</dbReference>
<name>A0AA38RZN5_9PEZI</name>
<evidence type="ECO:0000259" key="1">
    <source>
        <dbReference type="Pfam" id="PF01738"/>
    </source>
</evidence>
<gene>
    <name evidence="2" type="ORF">NKR23_g3221</name>
</gene>
<dbReference type="InterPro" id="IPR029058">
    <property type="entry name" value="AB_hydrolase_fold"/>
</dbReference>
<dbReference type="InterPro" id="IPR002925">
    <property type="entry name" value="Dienelactn_hydro"/>
</dbReference>
<dbReference type="PANTHER" id="PTHR17630">
    <property type="entry name" value="DIENELACTONE HYDROLASE"/>
    <property type="match status" value="1"/>
</dbReference>
<evidence type="ECO:0000313" key="3">
    <source>
        <dbReference type="Proteomes" id="UP001174694"/>
    </source>
</evidence>
<dbReference type="Gene3D" id="3.40.50.1820">
    <property type="entry name" value="alpha/beta hydrolase"/>
    <property type="match status" value="1"/>
</dbReference>
<comment type="caution">
    <text evidence="2">The sequence shown here is derived from an EMBL/GenBank/DDBJ whole genome shotgun (WGS) entry which is preliminary data.</text>
</comment>
<dbReference type="EMBL" id="JANBVO010000006">
    <property type="protein sequence ID" value="KAJ9151288.1"/>
    <property type="molecule type" value="Genomic_DNA"/>
</dbReference>
<keyword evidence="3" id="KW-1185">Reference proteome</keyword>
<proteinExistence type="predicted"/>